<dbReference type="Pfam" id="PF01464">
    <property type="entry name" value="SLT"/>
    <property type="match status" value="1"/>
</dbReference>
<accession>A0A4Q1KIH7</accession>
<reference evidence="4" key="1">
    <citation type="submission" date="2019-01" db="EMBL/GenBank/DDBJ databases">
        <title>Cytophagaceae bacterium strain CAR-16.</title>
        <authorList>
            <person name="Chen W.-M."/>
        </authorList>
    </citation>
    <scope>NUCLEOTIDE SEQUENCE [LARGE SCALE GENOMIC DNA]</scope>
    <source>
        <strain evidence="4">ICH-30</strain>
    </source>
</reference>
<evidence type="ECO:0000256" key="1">
    <source>
        <dbReference type="ARBA" id="ARBA00007734"/>
    </source>
</evidence>
<dbReference type="InterPro" id="IPR008258">
    <property type="entry name" value="Transglycosylase_SLT_dom_1"/>
</dbReference>
<sequence length="295" mass="33637">MKRIKNVAIVSVLLVLSGLFVYSTSRKIVVTEKREVVSLPLEIDFSGEKTPLHIADVRERLDREMVINTNLHSSTTLILKRANRAFPVIEPILKKYGVPDDFKYLAVIESGLANVVSPAGARGVWQFMPQTAKEQGMEVNDYVDERYHLEKSTEAACRYLLEAKNKFGNWTLAAASYNAGMGGINKQLTNQQVSDYYDVLLTEETSRYVFRILALKEIMLNPAKYGFEIPNEQLYHPIEVKKIEVDSTITDLATFAKDQGINYKILKLHNPWLRDKKLENKSKKVYTLEIPTEGY</sequence>
<dbReference type="Gene3D" id="1.10.530.10">
    <property type="match status" value="1"/>
</dbReference>
<dbReference type="CDD" id="cd16894">
    <property type="entry name" value="MltD-like"/>
    <property type="match status" value="1"/>
</dbReference>
<organism evidence="3 4">
    <name type="scientific">Flavobacterium piscinae</name>
    <dbReference type="NCBI Taxonomy" id="2506424"/>
    <lineage>
        <taxon>Bacteria</taxon>
        <taxon>Pseudomonadati</taxon>
        <taxon>Bacteroidota</taxon>
        <taxon>Flavobacteriia</taxon>
        <taxon>Flavobacteriales</taxon>
        <taxon>Flavobacteriaceae</taxon>
        <taxon>Flavobacterium</taxon>
    </lineage>
</organism>
<dbReference type="SUPFAM" id="SSF53955">
    <property type="entry name" value="Lysozyme-like"/>
    <property type="match status" value="1"/>
</dbReference>
<dbReference type="EMBL" id="SBKQ01000015">
    <property type="protein sequence ID" value="RXR29115.1"/>
    <property type="molecule type" value="Genomic_DNA"/>
</dbReference>
<gene>
    <name evidence="3" type="ORF">EQG68_13360</name>
</gene>
<keyword evidence="4" id="KW-1185">Reference proteome</keyword>
<dbReference type="InterPro" id="IPR023346">
    <property type="entry name" value="Lysozyme-like_dom_sf"/>
</dbReference>
<protein>
    <submittedName>
        <fullName evidence="3">Lytic transglycosylase domain-containing protein</fullName>
    </submittedName>
</protein>
<evidence type="ECO:0000259" key="2">
    <source>
        <dbReference type="Pfam" id="PF01464"/>
    </source>
</evidence>
<evidence type="ECO:0000313" key="3">
    <source>
        <dbReference type="EMBL" id="RXR29115.1"/>
    </source>
</evidence>
<comment type="caution">
    <text evidence="3">The sequence shown here is derived from an EMBL/GenBank/DDBJ whole genome shotgun (WGS) entry which is preliminary data.</text>
</comment>
<dbReference type="OrthoDB" id="9815002at2"/>
<dbReference type="Proteomes" id="UP000289734">
    <property type="component" value="Unassembled WGS sequence"/>
</dbReference>
<feature type="domain" description="Transglycosylase SLT" evidence="2">
    <location>
        <begin position="94"/>
        <end position="195"/>
    </location>
</feature>
<name>A0A4Q1KIH7_9FLAO</name>
<dbReference type="RefSeq" id="WP_129465394.1">
    <property type="nucleotide sequence ID" value="NZ_SBKQ01000015.1"/>
</dbReference>
<dbReference type="PANTHER" id="PTHR37423">
    <property type="entry name" value="SOLUBLE LYTIC MUREIN TRANSGLYCOSYLASE-RELATED"/>
    <property type="match status" value="1"/>
</dbReference>
<dbReference type="PANTHER" id="PTHR37423:SF2">
    <property type="entry name" value="MEMBRANE-BOUND LYTIC MUREIN TRANSGLYCOSYLASE C"/>
    <property type="match status" value="1"/>
</dbReference>
<dbReference type="AlphaFoldDB" id="A0A4Q1KIH7"/>
<comment type="similarity">
    <text evidence="1">Belongs to the transglycosylase Slt family.</text>
</comment>
<proteinExistence type="inferred from homology"/>
<evidence type="ECO:0000313" key="4">
    <source>
        <dbReference type="Proteomes" id="UP000289734"/>
    </source>
</evidence>